<dbReference type="PANTHER" id="PTHR46182">
    <property type="entry name" value="FI19480P1"/>
    <property type="match status" value="1"/>
</dbReference>
<evidence type="ECO:0000256" key="5">
    <source>
        <dbReference type="ARBA" id="ARBA00023180"/>
    </source>
</evidence>
<keyword evidence="4" id="KW-0472">Membrane</keyword>
<gene>
    <name evidence="8" type="ORF">KK083_13275</name>
</gene>
<comment type="subcellular location">
    <subcellularLocation>
        <location evidence="1">Membrane</location>
    </subcellularLocation>
</comment>
<dbReference type="EMBL" id="JAHESF010000011">
    <property type="protein sequence ID" value="MBT1697858.1"/>
    <property type="molecule type" value="Genomic_DNA"/>
</dbReference>
<keyword evidence="3" id="KW-1133">Transmembrane helix</keyword>
<dbReference type="InterPro" id="IPR022409">
    <property type="entry name" value="PKD/Chitinase_dom"/>
</dbReference>
<feature type="signal peptide" evidence="6">
    <location>
        <begin position="1"/>
        <end position="23"/>
    </location>
</feature>
<dbReference type="Proteomes" id="UP001319200">
    <property type="component" value="Unassembled WGS sequence"/>
</dbReference>
<evidence type="ECO:0000256" key="2">
    <source>
        <dbReference type="ARBA" id="ARBA00022692"/>
    </source>
</evidence>
<dbReference type="Pfam" id="PF22352">
    <property type="entry name" value="K319L-like_PKD"/>
    <property type="match status" value="4"/>
</dbReference>
<evidence type="ECO:0000313" key="9">
    <source>
        <dbReference type="Proteomes" id="UP001319200"/>
    </source>
</evidence>
<dbReference type="SMART" id="SM00089">
    <property type="entry name" value="PKD"/>
    <property type="match status" value="4"/>
</dbReference>
<evidence type="ECO:0000256" key="6">
    <source>
        <dbReference type="SAM" id="SignalP"/>
    </source>
</evidence>
<keyword evidence="8" id="KW-0378">Hydrolase</keyword>
<feature type="chain" id="PRO_5042880405" evidence="6">
    <location>
        <begin position="24"/>
        <end position="737"/>
    </location>
</feature>
<dbReference type="GO" id="GO:0016020">
    <property type="term" value="C:membrane"/>
    <property type="evidence" value="ECO:0007669"/>
    <property type="project" value="UniProtKB-SubCell"/>
</dbReference>
<dbReference type="PROSITE" id="PS50093">
    <property type="entry name" value="PKD"/>
    <property type="match status" value="1"/>
</dbReference>
<dbReference type="InterPro" id="IPR013783">
    <property type="entry name" value="Ig-like_fold"/>
</dbReference>
<dbReference type="AlphaFoldDB" id="A0AAP2DM85"/>
<dbReference type="Pfam" id="PF02230">
    <property type="entry name" value="Abhydrolase_2"/>
    <property type="match status" value="1"/>
</dbReference>
<keyword evidence="2" id="KW-0812">Transmembrane</keyword>
<organism evidence="8 9">
    <name type="scientific">Chryseosolibacter histidini</name>
    <dbReference type="NCBI Taxonomy" id="2782349"/>
    <lineage>
        <taxon>Bacteria</taxon>
        <taxon>Pseudomonadati</taxon>
        <taxon>Bacteroidota</taxon>
        <taxon>Cytophagia</taxon>
        <taxon>Cytophagales</taxon>
        <taxon>Chryseotaleaceae</taxon>
        <taxon>Chryseosolibacter</taxon>
    </lineage>
</organism>
<dbReference type="GO" id="GO:0031410">
    <property type="term" value="C:cytoplasmic vesicle"/>
    <property type="evidence" value="ECO:0007669"/>
    <property type="project" value="TreeGrafter"/>
</dbReference>
<evidence type="ECO:0000256" key="4">
    <source>
        <dbReference type="ARBA" id="ARBA00023136"/>
    </source>
</evidence>
<evidence type="ECO:0000256" key="3">
    <source>
        <dbReference type="ARBA" id="ARBA00022989"/>
    </source>
</evidence>
<dbReference type="FunFam" id="2.60.40.10:FF:000061">
    <property type="entry name" value="Dyslexia-associated protein KIAA0319 homolog"/>
    <property type="match status" value="1"/>
</dbReference>
<dbReference type="CDD" id="cd00146">
    <property type="entry name" value="PKD"/>
    <property type="match status" value="1"/>
</dbReference>
<comment type="caution">
    <text evidence="8">The sequence shown here is derived from an EMBL/GenBank/DDBJ whole genome shotgun (WGS) entry which is preliminary data.</text>
</comment>
<dbReference type="Gene3D" id="3.40.50.1820">
    <property type="entry name" value="alpha/beta hydrolase"/>
    <property type="match status" value="1"/>
</dbReference>
<keyword evidence="5" id="KW-0325">Glycoprotein</keyword>
<proteinExistence type="predicted"/>
<reference evidence="8 9" key="1">
    <citation type="submission" date="2021-05" db="EMBL/GenBank/DDBJ databases">
        <title>A Polyphasic approach of four new species of the genus Ohtaekwangia: Ohtaekwangia histidinii sp. nov., Ohtaekwangia cretensis sp. nov., Ohtaekwangia indiensis sp. nov., Ohtaekwangia reichenbachii sp. nov. from diverse environment.</title>
        <authorList>
            <person name="Octaviana S."/>
        </authorList>
    </citation>
    <scope>NUCLEOTIDE SEQUENCE [LARGE SCALE GENOMIC DNA]</scope>
    <source>
        <strain evidence="8 9">PWU4</strain>
    </source>
</reference>
<dbReference type="InterPro" id="IPR003140">
    <property type="entry name" value="PLipase/COase/thioEstase"/>
</dbReference>
<dbReference type="InterPro" id="IPR000601">
    <property type="entry name" value="PKD_dom"/>
</dbReference>
<name>A0AAP2DM85_9BACT</name>
<keyword evidence="6" id="KW-0732">Signal</keyword>
<dbReference type="GO" id="GO:0016787">
    <property type="term" value="F:hydrolase activity"/>
    <property type="evidence" value="ECO:0007669"/>
    <property type="project" value="UniProtKB-KW"/>
</dbReference>
<dbReference type="Gene3D" id="2.60.40.10">
    <property type="entry name" value="Immunoglobulins"/>
    <property type="match status" value="4"/>
</dbReference>
<dbReference type="InterPro" id="IPR029865">
    <property type="entry name" value="KIAA0319-like"/>
</dbReference>
<accession>A0AAP2DM85</accession>
<dbReference type="SUPFAM" id="SSF49299">
    <property type="entry name" value="PKD domain"/>
    <property type="match status" value="4"/>
</dbReference>
<evidence type="ECO:0000259" key="7">
    <source>
        <dbReference type="PROSITE" id="PS50093"/>
    </source>
</evidence>
<protein>
    <submittedName>
        <fullName evidence="8">Dienelactone hydrolase family protein</fullName>
    </submittedName>
</protein>
<evidence type="ECO:0000313" key="8">
    <source>
        <dbReference type="EMBL" id="MBT1697858.1"/>
    </source>
</evidence>
<keyword evidence="9" id="KW-1185">Reference proteome</keyword>
<dbReference type="RefSeq" id="WP_254163728.1">
    <property type="nucleotide sequence ID" value="NZ_JAHESF010000011.1"/>
</dbReference>
<evidence type="ECO:0000256" key="1">
    <source>
        <dbReference type="ARBA" id="ARBA00004370"/>
    </source>
</evidence>
<dbReference type="PANTHER" id="PTHR46182:SF2">
    <property type="entry name" value="FI19480P1"/>
    <property type="match status" value="1"/>
</dbReference>
<dbReference type="InterPro" id="IPR035986">
    <property type="entry name" value="PKD_dom_sf"/>
</dbReference>
<feature type="domain" description="PKD" evidence="7">
    <location>
        <begin position="483"/>
        <end position="540"/>
    </location>
</feature>
<dbReference type="InterPro" id="IPR029058">
    <property type="entry name" value="AB_hydrolase_fold"/>
</dbReference>
<dbReference type="SUPFAM" id="SSF53474">
    <property type="entry name" value="alpha/beta-Hydrolases"/>
    <property type="match status" value="1"/>
</dbReference>
<sequence>MRKRINVCILCLFLCLAISSGYAQQVFKTTSASVIGYLEYVPQGYNNNSDKYPIVIFLHGIGERGVNSTDPATLSTTIQSVAKLGPPSYVKNGTQFPFILISPQLKSNYGKWPASYVMEVINHVKTYLRVDEKRIYLTGLSLGGGGVWMTAQDFPELFAAIAPVCGGYNTLSLACNIANENLPVWAFHGDADTTVPLSRSVNMVNAINACTPKPNPLAKMTIYPGVGHSAWNNAYKNDNTIHNPNVYQWMMSYTNTLNNGNKIPVANAGADLNITVPSIIINGSGTDSDGSIASYTWTQISGPSTATLVNKLTKALTASTLLTGTYVFRLTVKDNSGNTDSDYVKVVVGTGTNTLPVASAGADKTITLPTNSVSISGSGTDGDGTIASYAWSKVSGPAATLAGASTQTLQSSAMVEGAYVFRLTVTDNKGGKDTDDVTVTVKAAATSGLTANAGADKTISLPTNATYINGSGTATSGRVIRYYKWSKISGPAASLNYVSKPALYVYNMNAGTYTFKLTVTDDLGATASDNVQVVVGTGSTTTNDQTPPPVETGTLAANAGADKTITLPTSSLNVTGSGTAAAGNVIRYYKWTKVSGPGCNLNYVSKPTLYVYNMNAGTYVFKLVVTDNEGATASDQVTVTVKDGVASAASFTEPEMARIAAAETATTEDQTAVLGNMTRADLENSTVVIYNDSGETLYSGVWNDNTYKDVMNKSGLYIYNVIRDGRRMDAGKIYIRG</sequence>